<reference evidence="1" key="1">
    <citation type="journal article" date="2022" name="bioRxiv">
        <title>Sequencing and chromosome-scale assembly of the giantPleurodeles waltlgenome.</title>
        <authorList>
            <person name="Brown T."/>
            <person name="Elewa A."/>
            <person name="Iarovenko S."/>
            <person name="Subramanian E."/>
            <person name="Araus A.J."/>
            <person name="Petzold A."/>
            <person name="Susuki M."/>
            <person name="Suzuki K.-i.T."/>
            <person name="Hayashi T."/>
            <person name="Toyoda A."/>
            <person name="Oliveira C."/>
            <person name="Osipova E."/>
            <person name="Leigh N.D."/>
            <person name="Simon A."/>
            <person name="Yun M.H."/>
        </authorList>
    </citation>
    <scope>NUCLEOTIDE SEQUENCE</scope>
    <source>
        <strain evidence="1">20211129_DDA</strain>
        <tissue evidence="1">Liver</tissue>
    </source>
</reference>
<evidence type="ECO:0000313" key="2">
    <source>
        <dbReference type="Proteomes" id="UP001066276"/>
    </source>
</evidence>
<gene>
    <name evidence="1" type="ORF">NDU88_002711</name>
</gene>
<proteinExistence type="predicted"/>
<dbReference type="Proteomes" id="UP001066276">
    <property type="component" value="Chromosome 10"/>
</dbReference>
<comment type="caution">
    <text evidence="1">The sequence shown here is derived from an EMBL/GenBank/DDBJ whole genome shotgun (WGS) entry which is preliminary data.</text>
</comment>
<dbReference type="AlphaFoldDB" id="A0AAV7M6S9"/>
<accession>A0AAV7M6S9</accession>
<sequence>MGPYGGAVPKITNCTLGGPVLHKLAKCSAAFTSGSSAERLGKAQNTDCTLGGPAVHRLVKCSAAVFRACRRCPRLAVHRLVKCSAAVFRACRWCPRLALQRASASLSLSSGLTDGARGWQCRGRVPGCLCLQGLQTVPAAGSAEGACQAVSVFKACRWCPRLAVKRACTRLSSRLADGARGWQCRGRVPGCLCLQGLQTVPAAGSAEGACQAVSVFRACRRCPRLAVQRARARLSLSSGLADGARGWQ</sequence>
<protein>
    <submittedName>
        <fullName evidence="1">Uncharacterized protein</fullName>
    </submittedName>
</protein>
<organism evidence="1 2">
    <name type="scientific">Pleurodeles waltl</name>
    <name type="common">Iberian ribbed newt</name>
    <dbReference type="NCBI Taxonomy" id="8319"/>
    <lineage>
        <taxon>Eukaryota</taxon>
        <taxon>Metazoa</taxon>
        <taxon>Chordata</taxon>
        <taxon>Craniata</taxon>
        <taxon>Vertebrata</taxon>
        <taxon>Euteleostomi</taxon>
        <taxon>Amphibia</taxon>
        <taxon>Batrachia</taxon>
        <taxon>Caudata</taxon>
        <taxon>Salamandroidea</taxon>
        <taxon>Salamandridae</taxon>
        <taxon>Pleurodelinae</taxon>
        <taxon>Pleurodeles</taxon>
    </lineage>
</organism>
<evidence type="ECO:0000313" key="1">
    <source>
        <dbReference type="EMBL" id="KAJ1097593.1"/>
    </source>
</evidence>
<keyword evidence="2" id="KW-1185">Reference proteome</keyword>
<name>A0AAV7M6S9_PLEWA</name>
<dbReference type="EMBL" id="JANPWB010000014">
    <property type="protein sequence ID" value="KAJ1097593.1"/>
    <property type="molecule type" value="Genomic_DNA"/>
</dbReference>